<evidence type="ECO:0000259" key="1">
    <source>
        <dbReference type="PROSITE" id="PS50943"/>
    </source>
</evidence>
<name>A0A841FUB6_9ACTN</name>
<dbReference type="InterPro" id="IPR001387">
    <property type="entry name" value="Cro/C1-type_HTH"/>
</dbReference>
<dbReference type="Proteomes" id="UP000548476">
    <property type="component" value="Unassembled WGS sequence"/>
</dbReference>
<dbReference type="PANTHER" id="PTHR35010">
    <property type="entry name" value="BLL4672 PROTEIN-RELATED"/>
    <property type="match status" value="1"/>
</dbReference>
<comment type="caution">
    <text evidence="2">The sequence shown here is derived from an EMBL/GenBank/DDBJ whole genome shotgun (WGS) entry which is preliminary data.</text>
</comment>
<organism evidence="2 3">
    <name type="scientific">Phytomonospora endophytica</name>
    <dbReference type="NCBI Taxonomy" id="714109"/>
    <lineage>
        <taxon>Bacteria</taxon>
        <taxon>Bacillati</taxon>
        <taxon>Actinomycetota</taxon>
        <taxon>Actinomycetes</taxon>
        <taxon>Micromonosporales</taxon>
        <taxon>Micromonosporaceae</taxon>
        <taxon>Phytomonospora</taxon>
    </lineage>
</organism>
<dbReference type="GO" id="GO:0003677">
    <property type="term" value="F:DNA binding"/>
    <property type="evidence" value="ECO:0007669"/>
    <property type="project" value="InterPro"/>
</dbReference>
<dbReference type="RefSeq" id="WP_184788958.1">
    <property type="nucleotide sequence ID" value="NZ_BONT01000046.1"/>
</dbReference>
<dbReference type="SMART" id="SM00530">
    <property type="entry name" value="HTH_XRE"/>
    <property type="match status" value="1"/>
</dbReference>
<dbReference type="InterPro" id="IPR010982">
    <property type="entry name" value="Lambda_DNA-bd_dom_sf"/>
</dbReference>
<feature type="domain" description="HTH cro/C1-type" evidence="1">
    <location>
        <begin position="33"/>
        <end position="80"/>
    </location>
</feature>
<keyword evidence="3" id="KW-1185">Reference proteome</keyword>
<protein>
    <submittedName>
        <fullName evidence="2">Transcriptional regulator with XRE-family HTH domain</fullName>
    </submittedName>
</protein>
<accession>A0A841FUB6</accession>
<gene>
    <name evidence="2" type="ORF">HNR73_003987</name>
</gene>
<dbReference type="CDD" id="cd00093">
    <property type="entry name" value="HTH_XRE"/>
    <property type="match status" value="1"/>
</dbReference>
<dbReference type="PROSITE" id="PS50943">
    <property type="entry name" value="HTH_CROC1"/>
    <property type="match status" value="1"/>
</dbReference>
<evidence type="ECO:0000313" key="2">
    <source>
        <dbReference type="EMBL" id="MBB6036119.1"/>
    </source>
</evidence>
<dbReference type="Pfam" id="PF17765">
    <property type="entry name" value="MLTR_LBD"/>
    <property type="match status" value="1"/>
</dbReference>
<dbReference type="SUPFAM" id="SSF47413">
    <property type="entry name" value="lambda repressor-like DNA-binding domains"/>
    <property type="match status" value="1"/>
</dbReference>
<evidence type="ECO:0000313" key="3">
    <source>
        <dbReference type="Proteomes" id="UP000548476"/>
    </source>
</evidence>
<reference evidence="2 3" key="1">
    <citation type="submission" date="2020-08" db="EMBL/GenBank/DDBJ databases">
        <title>Genomic Encyclopedia of Type Strains, Phase IV (KMG-IV): sequencing the most valuable type-strain genomes for metagenomic binning, comparative biology and taxonomic classification.</title>
        <authorList>
            <person name="Goeker M."/>
        </authorList>
    </citation>
    <scope>NUCLEOTIDE SEQUENCE [LARGE SCALE GENOMIC DNA]</scope>
    <source>
        <strain evidence="2 3">YIM 65646</strain>
    </source>
</reference>
<proteinExistence type="predicted"/>
<dbReference type="AlphaFoldDB" id="A0A841FUB6"/>
<dbReference type="InterPro" id="IPR041413">
    <property type="entry name" value="MLTR_LBD"/>
</dbReference>
<dbReference type="Pfam" id="PF13560">
    <property type="entry name" value="HTH_31"/>
    <property type="match status" value="1"/>
</dbReference>
<dbReference type="PANTHER" id="PTHR35010:SF2">
    <property type="entry name" value="BLL4672 PROTEIN"/>
    <property type="match status" value="1"/>
</dbReference>
<dbReference type="Gene3D" id="3.30.450.180">
    <property type="match status" value="1"/>
</dbReference>
<sequence length="274" mass="30204">MTEIGDFLQSRRARIRPAEVGLPEGVRRRRVPGLRREELAQLAGVSMGYYTRLEQGAADGASDSVLDAIARVLRLDPTETAHLRRLARPGPRRPAPPEVLRPSVANMVAAIRDVPVLVLGRRFDVLAWNRLCRRVIAPNVAFDATPFNVIRMIFRDSAAREIYADWESKARDNVAFLRVSAAKYPGDTELAALVGELRTEVPEFAAMWDEQPIELCATATRVYRVPGVGELEFTSEMLALPDDEGQHLAIYHPAAGSATEEILRALAAETAGVV</sequence>
<dbReference type="EMBL" id="JACHGT010000008">
    <property type="protein sequence ID" value="MBB6036119.1"/>
    <property type="molecule type" value="Genomic_DNA"/>
</dbReference>
<dbReference type="Gene3D" id="1.10.260.40">
    <property type="entry name" value="lambda repressor-like DNA-binding domains"/>
    <property type="match status" value="1"/>
</dbReference>